<sequence>MKNLFKNLYYLESKFHFKVVVIASDKHTKEGKKRRIRYNITTNYQIILLRQRTRIILPTNLNLLQRMVVSYLTNSLKLFRSNA</sequence>
<reference evidence="1" key="1">
    <citation type="submission" date="2015-07" db="EMBL/GenBank/DDBJ databases">
        <title>MeaNS - Measles Nucleotide Surveillance Program.</title>
        <authorList>
            <person name="Tran T."/>
            <person name="Druce J."/>
        </authorList>
    </citation>
    <scope>NUCLEOTIDE SEQUENCE</scope>
    <source>
        <strain evidence="1">UCB-OBI-ISO-001</strain>
        <tissue evidence="1">Gonad</tissue>
    </source>
</reference>
<protein>
    <submittedName>
        <fullName evidence="1">Uncharacterized protein</fullName>
    </submittedName>
</protein>
<dbReference type="AlphaFoldDB" id="A0A0L8GCF7"/>
<evidence type="ECO:0000313" key="1">
    <source>
        <dbReference type="EMBL" id="KOF74711.1"/>
    </source>
</evidence>
<accession>A0A0L8GCF7</accession>
<proteinExistence type="predicted"/>
<organism evidence="1">
    <name type="scientific">Octopus bimaculoides</name>
    <name type="common">California two-spotted octopus</name>
    <dbReference type="NCBI Taxonomy" id="37653"/>
    <lineage>
        <taxon>Eukaryota</taxon>
        <taxon>Metazoa</taxon>
        <taxon>Spiralia</taxon>
        <taxon>Lophotrochozoa</taxon>
        <taxon>Mollusca</taxon>
        <taxon>Cephalopoda</taxon>
        <taxon>Coleoidea</taxon>
        <taxon>Octopodiformes</taxon>
        <taxon>Octopoda</taxon>
        <taxon>Incirrata</taxon>
        <taxon>Octopodidae</taxon>
        <taxon>Octopus</taxon>
    </lineage>
</organism>
<gene>
    <name evidence="1" type="ORF">OCBIM_22035731mg</name>
</gene>
<dbReference type="EMBL" id="KQ422521">
    <property type="protein sequence ID" value="KOF74711.1"/>
    <property type="molecule type" value="Genomic_DNA"/>
</dbReference>
<name>A0A0L8GCF7_OCTBM</name>